<evidence type="ECO:0000256" key="9">
    <source>
        <dbReference type="PIRSR" id="PIRSR001589-1"/>
    </source>
</evidence>
<feature type="domain" description="Glutamine amidotransferase type-2" evidence="12">
    <location>
        <begin position="2"/>
        <end position="212"/>
    </location>
</feature>
<dbReference type="CDD" id="cd00712">
    <property type="entry name" value="AsnB"/>
    <property type="match status" value="1"/>
</dbReference>
<dbReference type="Proteomes" id="UP000016057">
    <property type="component" value="Unassembled WGS sequence"/>
</dbReference>
<evidence type="ECO:0000256" key="7">
    <source>
        <dbReference type="ARBA" id="ARBA00022962"/>
    </source>
</evidence>
<evidence type="ECO:0000256" key="3">
    <source>
        <dbReference type="ARBA" id="ARBA00012737"/>
    </source>
</evidence>
<evidence type="ECO:0000256" key="1">
    <source>
        <dbReference type="ARBA" id="ARBA00005187"/>
    </source>
</evidence>
<accession>K8ZC63</accession>
<dbReference type="InterPro" id="IPR051786">
    <property type="entry name" value="ASN_synthetase/amidase"/>
</dbReference>
<comment type="similarity">
    <text evidence="2">Belongs to the asparagine synthetase family.</text>
</comment>
<dbReference type="InterPro" id="IPR017932">
    <property type="entry name" value="GATase_2_dom"/>
</dbReference>
<dbReference type="STRING" id="1234409.C683_0388"/>
<comment type="pathway">
    <text evidence="1">Amino-acid biosynthesis; L-asparagine biosynthesis; L-asparagine from L-aspartate (L-Gln route): step 1/1.</text>
</comment>
<keyword evidence="4 10" id="KW-0547">Nucleotide-binding</keyword>
<dbReference type="InterPro" id="IPR001962">
    <property type="entry name" value="Asn_synthase"/>
</dbReference>
<evidence type="ECO:0000256" key="4">
    <source>
        <dbReference type="ARBA" id="ARBA00022741"/>
    </source>
</evidence>
<evidence type="ECO:0000256" key="2">
    <source>
        <dbReference type="ARBA" id="ARBA00005752"/>
    </source>
</evidence>
<feature type="site" description="Important for beta-aspartyl-AMP intermediate formation" evidence="11">
    <location>
        <position position="356"/>
    </location>
</feature>
<organism evidence="13 14">
    <name type="scientific">Catellicoccus marimammalium M35/04/3</name>
    <dbReference type="NCBI Taxonomy" id="1234409"/>
    <lineage>
        <taxon>Bacteria</taxon>
        <taxon>Bacillati</taxon>
        <taxon>Bacillota</taxon>
        <taxon>Bacilli</taxon>
        <taxon>Lactobacillales</taxon>
        <taxon>Enterococcaceae</taxon>
        <taxon>Catellicoccus</taxon>
    </lineage>
</organism>
<dbReference type="PIRSF" id="PIRSF001589">
    <property type="entry name" value="Asn_synthetase_glu-h"/>
    <property type="match status" value="1"/>
</dbReference>
<dbReference type="GO" id="GO:0005829">
    <property type="term" value="C:cytosol"/>
    <property type="evidence" value="ECO:0007669"/>
    <property type="project" value="TreeGrafter"/>
</dbReference>
<keyword evidence="14" id="KW-1185">Reference proteome</keyword>
<dbReference type="GO" id="GO:0005524">
    <property type="term" value="F:ATP binding"/>
    <property type="evidence" value="ECO:0007669"/>
    <property type="project" value="UniProtKB-KW"/>
</dbReference>
<feature type="active site" description="For GATase activity" evidence="9">
    <location>
        <position position="2"/>
    </location>
</feature>
<dbReference type="GO" id="GO:0004066">
    <property type="term" value="F:asparagine synthase (glutamine-hydrolyzing) activity"/>
    <property type="evidence" value="ECO:0007669"/>
    <property type="project" value="UniProtKB-EC"/>
</dbReference>
<evidence type="ECO:0000256" key="8">
    <source>
        <dbReference type="ARBA" id="ARBA00048741"/>
    </source>
</evidence>
<evidence type="ECO:0000256" key="5">
    <source>
        <dbReference type="ARBA" id="ARBA00022840"/>
    </source>
</evidence>
<dbReference type="Gene3D" id="3.60.20.10">
    <property type="entry name" value="Glutamine Phosphoribosylpyrophosphate, subunit 1, domain 1"/>
    <property type="match status" value="1"/>
</dbReference>
<dbReference type="SUPFAM" id="SSF52402">
    <property type="entry name" value="Adenine nucleotide alpha hydrolases-like"/>
    <property type="match status" value="1"/>
</dbReference>
<evidence type="ECO:0000313" key="14">
    <source>
        <dbReference type="Proteomes" id="UP000016057"/>
    </source>
</evidence>
<dbReference type="Gene3D" id="3.40.50.620">
    <property type="entry name" value="HUPs"/>
    <property type="match status" value="1"/>
</dbReference>
<keyword evidence="5 10" id="KW-0067">ATP-binding</keyword>
<keyword evidence="13" id="KW-0436">Ligase</keyword>
<dbReference type="Pfam" id="PF00733">
    <property type="entry name" value="Asn_synthase"/>
    <property type="match status" value="1"/>
</dbReference>
<dbReference type="AlphaFoldDB" id="K8ZC63"/>
<feature type="binding site" evidence="10">
    <location>
        <position position="281"/>
    </location>
    <ligand>
        <name>ATP</name>
        <dbReference type="ChEBI" id="CHEBI:30616"/>
    </ligand>
</feature>
<evidence type="ECO:0000259" key="12">
    <source>
        <dbReference type="PROSITE" id="PS51278"/>
    </source>
</evidence>
<sequence length="627" mass="72704">MCGIVGFVDQRSAEDKKPILKEMMDKIVHRGPDSSGMHVTDEVGLGFRRLSIIDLSEGSQPIYNEDKTKVITFNGEVYNYKALREDLVAKGHVFTTHTDTEVILHGYEEYGQDIVKKLRGMFAFVIWDEETKELFGARDHFGIKPFYYANMNGTFMYGSEIKSFLPHPSFEKELNKEALKPFMTFQYPAINETFFKGVFKLKEGHRFTYKNGVMNIEQYYDYHAHPENLSLEETVDKIDDVVKSSIKIHEEADVEIGSFLSSGVDSSYVAAVLRPNQTYSIGFDGGEYSEADAAKALADKLELNNKSRVIGSEEAFSAFPRIQYFLDEPDSNFSCVPLYFLSEFASRDMKVVMSGEGADELFAGYQTYGFYSNVKAIRVVAEGMKKLPKNMRYKIAKSIKHKHFHGQLHLYTSLAPAEEFFIGPSRIFEPEEADEILTPEYRKAPTIEDIVGPIYKKVEKEDCELRKMQYLDIHQWMPGDILLKADKMSMANSLELRVPILDRKVAEVSEVVPNKYLINAENTKYAFRQAAARHIPQEWYDRTKLGFPTPIKVWLHEDKFYHVVRDMFNQEFVSQFFDREKITQLLDDFYNDKNNDRKKIWNIYTFLVWYDIYFNHNGEMPELMEFA</sequence>
<feature type="binding site" evidence="10">
    <location>
        <begin position="354"/>
        <end position="355"/>
    </location>
    <ligand>
        <name>ATP</name>
        <dbReference type="ChEBI" id="CHEBI:30616"/>
    </ligand>
</feature>
<comment type="caution">
    <text evidence="13">The sequence shown here is derived from an EMBL/GenBank/DDBJ whole genome shotgun (WGS) entry which is preliminary data.</text>
</comment>
<dbReference type="PANTHER" id="PTHR43284">
    <property type="entry name" value="ASPARAGINE SYNTHETASE (GLUTAMINE-HYDROLYZING)"/>
    <property type="match status" value="1"/>
</dbReference>
<dbReference type="OrthoDB" id="9763290at2"/>
<dbReference type="PATRIC" id="fig|1234409.3.peg.355"/>
<dbReference type="InterPro" id="IPR033738">
    <property type="entry name" value="AsnB_N"/>
</dbReference>
<dbReference type="InterPro" id="IPR029055">
    <property type="entry name" value="Ntn_hydrolases_N"/>
</dbReference>
<dbReference type="GO" id="GO:0006529">
    <property type="term" value="P:asparagine biosynthetic process"/>
    <property type="evidence" value="ECO:0007669"/>
    <property type="project" value="UniProtKB-KW"/>
</dbReference>
<dbReference type="InterPro" id="IPR014729">
    <property type="entry name" value="Rossmann-like_a/b/a_fold"/>
</dbReference>
<evidence type="ECO:0000256" key="10">
    <source>
        <dbReference type="PIRSR" id="PIRSR001589-2"/>
    </source>
</evidence>
<proteinExistence type="inferred from homology"/>
<comment type="catalytic activity">
    <reaction evidence="8">
        <text>L-aspartate + L-glutamine + ATP + H2O = L-asparagine + L-glutamate + AMP + diphosphate + H(+)</text>
        <dbReference type="Rhea" id="RHEA:12228"/>
        <dbReference type="ChEBI" id="CHEBI:15377"/>
        <dbReference type="ChEBI" id="CHEBI:15378"/>
        <dbReference type="ChEBI" id="CHEBI:29985"/>
        <dbReference type="ChEBI" id="CHEBI:29991"/>
        <dbReference type="ChEBI" id="CHEBI:30616"/>
        <dbReference type="ChEBI" id="CHEBI:33019"/>
        <dbReference type="ChEBI" id="CHEBI:58048"/>
        <dbReference type="ChEBI" id="CHEBI:58359"/>
        <dbReference type="ChEBI" id="CHEBI:456215"/>
        <dbReference type="EC" id="6.3.5.4"/>
    </reaction>
</comment>
<reference evidence="13 14" key="1">
    <citation type="journal article" date="2013" name="Genome Announc.">
        <title>Draft Genome Sequence of Catellicoccus marimammalium, a Novel Species Commonly Found in Gull Feces.</title>
        <authorList>
            <person name="Weigand M.R."/>
            <person name="Ryu H."/>
            <person name="Bozcek L."/>
            <person name="Konstantinidis K.T."/>
            <person name="Santo Domingo J.W."/>
        </authorList>
    </citation>
    <scope>NUCLEOTIDE SEQUENCE [LARGE SCALE GENOMIC DNA]</scope>
    <source>
        <strain evidence="13 14">M35/04/3</strain>
    </source>
</reference>
<gene>
    <name evidence="13" type="ORF">C683_0388</name>
</gene>
<evidence type="ECO:0000256" key="11">
    <source>
        <dbReference type="PIRSR" id="PIRSR001589-3"/>
    </source>
</evidence>
<protein>
    <recommendedName>
        <fullName evidence="3">asparagine synthase (glutamine-hydrolyzing)</fullName>
        <ecNumber evidence="3">6.3.5.4</ecNumber>
    </recommendedName>
</protein>
<name>K8ZC63_9ENTE</name>
<keyword evidence="7 9" id="KW-0315">Glutamine amidotransferase</keyword>
<dbReference type="EMBL" id="AMYT01000011">
    <property type="protein sequence ID" value="EKU27607.1"/>
    <property type="molecule type" value="Genomic_DNA"/>
</dbReference>
<dbReference type="PROSITE" id="PS51278">
    <property type="entry name" value="GATASE_TYPE_2"/>
    <property type="match status" value="1"/>
</dbReference>
<dbReference type="SUPFAM" id="SSF56235">
    <property type="entry name" value="N-terminal nucleophile aminohydrolases (Ntn hydrolases)"/>
    <property type="match status" value="1"/>
</dbReference>
<keyword evidence="9" id="KW-0028">Amino-acid biosynthesis</keyword>
<dbReference type="eggNOG" id="COG0367">
    <property type="taxonomic scope" value="Bacteria"/>
</dbReference>
<dbReference type="RefSeq" id="WP_009488834.1">
    <property type="nucleotide sequence ID" value="NZ_AMYT01000011.1"/>
</dbReference>
<keyword evidence="6 9" id="KW-0061">Asparagine biosynthesis</keyword>
<feature type="binding site" evidence="10">
    <location>
        <position position="99"/>
    </location>
    <ligand>
        <name>L-glutamine</name>
        <dbReference type="ChEBI" id="CHEBI:58359"/>
    </ligand>
</feature>
<dbReference type="NCBIfam" id="TIGR01536">
    <property type="entry name" value="asn_synth_AEB"/>
    <property type="match status" value="1"/>
</dbReference>
<evidence type="ECO:0000256" key="6">
    <source>
        <dbReference type="ARBA" id="ARBA00022888"/>
    </source>
</evidence>
<dbReference type="PANTHER" id="PTHR43284:SF1">
    <property type="entry name" value="ASPARAGINE SYNTHETASE"/>
    <property type="match status" value="1"/>
</dbReference>
<dbReference type="EC" id="6.3.5.4" evidence="3"/>
<dbReference type="InterPro" id="IPR006426">
    <property type="entry name" value="Asn_synth_AEB"/>
</dbReference>
<dbReference type="Pfam" id="PF13537">
    <property type="entry name" value="GATase_7"/>
    <property type="match status" value="1"/>
</dbReference>
<dbReference type="CDD" id="cd01991">
    <property type="entry name" value="Asn_synthase_B_C"/>
    <property type="match status" value="1"/>
</dbReference>
<evidence type="ECO:0000313" key="13">
    <source>
        <dbReference type="EMBL" id="EKU27607.1"/>
    </source>
</evidence>